<evidence type="ECO:0000256" key="6">
    <source>
        <dbReference type="SAM" id="MobiDB-lite"/>
    </source>
</evidence>
<dbReference type="EMBL" id="MN740256">
    <property type="protein sequence ID" value="QHT96370.1"/>
    <property type="molecule type" value="Genomic_DNA"/>
</dbReference>
<dbReference type="GO" id="GO:0005525">
    <property type="term" value="F:GTP binding"/>
    <property type="evidence" value="ECO:0007669"/>
    <property type="project" value="UniProtKB-KW"/>
</dbReference>
<dbReference type="InterPro" id="IPR009000">
    <property type="entry name" value="Transl_B-barrel_sf"/>
</dbReference>
<dbReference type="AlphaFoldDB" id="A0A6C0IV05"/>
<feature type="compositionally biased region" description="Basic and acidic residues" evidence="6">
    <location>
        <begin position="143"/>
        <end position="152"/>
    </location>
</feature>
<accession>A0A6C0IV05</accession>
<dbReference type="InterPro" id="IPR005225">
    <property type="entry name" value="Small_GTP-bd"/>
</dbReference>
<feature type="region of interest" description="Disordered" evidence="6">
    <location>
        <begin position="179"/>
        <end position="205"/>
    </location>
</feature>
<dbReference type="InterPro" id="IPR029459">
    <property type="entry name" value="EFTU-type"/>
</dbReference>
<feature type="compositionally biased region" description="Low complexity" evidence="6">
    <location>
        <begin position="186"/>
        <end position="195"/>
    </location>
</feature>
<dbReference type="GO" id="GO:0003743">
    <property type="term" value="F:translation initiation factor activity"/>
    <property type="evidence" value="ECO:0007669"/>
    <property type="project" value="UniProtKB-KW"/>
</dbReference>
<dbReference type="GO" id="GO:0005737">
    <property type="term" value="C:cytoplasm"/>
    <property type="evidence" value="ECO:0007669"/>
    <property type="project" value="TreeGrafter"/>
</dbReference>
<feature type="domain" description="Tr-type G" evidence="7">
    <location>
        <begin position="280"/>
        <end position="500"/>
    </location>
</feature>
<dbReference type="PANTHER" id="PTHR43381:SF4">
    <property type="entry name" value="EUKARYOTIC TRANSLATION INITIATION FACTOR 5B"/>
    <property type="match status" value="1"/>
</dbReference>
<organism evidence="8">
    <name type="scientific">viral metagenome</name>
    <dbReference type="NCBI Taxonomy" id="1070528"/>
    <lineage>
        <taxon>unclassified sequences</taxon>
        <taxon>metagenomes</taxon>
        <taxon>organismal metagenomes</taxon>
    </lineage>
</organism>
<dbReference type="InterPro" id="IPR000795">
    <property type="entry name" value="T_Tr_GTP-bd_dom"/>
</dbReference>
<dbReference type="SUPFAM" id="SSF52156">
    <property type="entry name" value="Initiation factor IF2/eIF5b, domain 3"/>
    <property type="match status" value="1"/>
</dbReference>
<sequence length="879" mass="99630">MHSNKHNKVNNVETTKCPQISGITTEYKNNIRERTFSIEKCPQLDNTIIQENCEDTIIPVRERTSSIEKCPQLDNTIIQENCEDTIIPVRKRTQSVGKYDSKAELFSNKTKFYDSIINSTYESNSDKLGTTNNLSNTNTDPITPKRERTRSVGKYDSKAELFSNKTKFYDSIINSTYESNSDKLGTTNNLSNTNTDPITPKRERTRSVGKYDSIINSTYVTNDEDKVIKTKKIKNNIISKSTIEARKQILERYTTGSTAEYKPRDENINKDENININKDLKSPVVSFMGHVDAGKTSLMDLIRGTKIQQGEAGGITQTIGSSFVPIKYIREVTKSIKGKFAVEPNIPGILIVDTPGHSAFSSMRDRGSSLCDIAILVIDINKGIQPQTEESIKMLKEKKVPFVIAATKIDMIHGWKKTSETNFRKVIKEQDETTTSIFQSMLEDMKYEFSKLDLDAVFYFNNQKPSTTYSIVPISTQTGEGISDLLSLLVYISQNWMSGKIKYKEELDATIMESVQDPKLGWALDVILSNGTISIGDKIVVTTQDGIKVSTIRNIFTPPPLAQDRHKVTWVSNKSIRASQGIRIIGSNLELCIAGSSIFKIDNNEKEIIEKANNEYNKFWKSFEWDTSGIYLVAPTIGELDAGYNILKTESLPIIRGEISIFSKKVADKYSALIQDEKFKENKVILYFHSNPITGKQEEEFKNICKDVQITFLHSTVIYHLVDEYKKLKETFLNERKKANSESGKAIFPCELDILKDHVYLKGGADDLLFGVKVKAGRLMKGTPITTVSKVYLGRVTSIQKNNKELDEAKVRDEVCIRIKNEDKIGFGRHFTHSDQLISKITRESIDELKTNFRDDMDKHDWNLIIDHISKLNIKKNSN</sequence>
<dbReference type="Pfam" id="PF14578">
    <property type="entry name" value="GTP_EFTU_D4"/>
    <property type="match status" value="1"/>
</dbReference>
<proteinExistence type="inferred from homology"/>
<keyword evidence="2" id="KW-0396">Initiation factor</keyword>
<name>A0A6C0IV05_9ZZZZ</name>
<dbReference type="Gene3D" id="3.40.50.10050">
    <property type="entry name" value="Translation initiation factor IF- 2, domain 3"/>
    <property type="match status" value="1"/>
</dbReference>
<dbReference type="SUPFAM" id="SSF52540">
    <property type="entry name" value="P-loop containing nucleoside triphosphate hydrolases"/>
    <property type="match status" value="1"/>
</dbReference>
<dbReference type="InterPro" id="IPR015760">
    <property type="entry name" value="TIF_IF2"/>
</dbReference>
<evidence type="ECO:0000256" key="4">
    <source>
        <dbReference type="ARBA" id="ARBA00022917"/>
    </source>
</evidence>
<dbReference type="InterPro" id="IPR027417">
    <property type="entry name" value="P-loop_NTPase"/>
</dbReference>
<evidence type="ECO:0000256" key="1">
    <source>
        <dbReference type="ARBA" id="ARBA00007733"/>
    </source>
</evidence>
<feature type="compositionally biased region" description="Low complexity" evidence="6">
    <location>
        <begin position="130"/>
        <end position="139"/>
    </location>
</feature>
<dbReference type="CDD" id="cd01887">
    <property type="entry name" value="IF2_eIF5B"/>
    <property type="match status" value="1"/>
</dbReference>
<dbReference type="Gene3D" id="3.40.50.300">
    <property type="entry name" value="P-loop containing nucleotide triphosphate hydrolases"/>
    <property type="match status" value="1"/>
</dbReference>
<evidence type="ECO:0000256" key="2">
    <source>
        <dbReference type="ARBA" id="ARBA00022540"/>
    </source>
</evidence>
<evidence type="ECO:0000259" key="7">
    <source>
        <dbReference type="PROSITE" id="PS51722"/>
    </source>
</evidence>
<dbReference type="NCBIfam" id="TIGR00231">
    <property type="entry name" value="small_GTP"/>
    <property type="match status" value="1"/>
</dbReference>
<dbReference type="Pfam" id="PF00009">
    <property type="entry name" value="GTP_EFTU"/>
    <property type="match status" value="1"/>
</dbReference>
<dbReference type="NCBIfam" id="NF003078">
    <property type="entry name" value="PRK04004.1"/>
    <property type="match status" value="1"/>
</dbReference>
<dbReference type="PROSITE" id="PS51722">
    <property type="entry name" value="G_TR_2"/>
    <property type="match status" value="1"/>
</dbReference>
<comment type="similarity">
    <text evidence="1">Belongs to the TRAFAC class translation factor GTPase superfamily. Classic translation factor GTPase family. IF-2 subfamily.</text>
</comment>
<evidence type="ECO:0000256" key="5">
    <source>
        <dbReference type="ARBA" id="ARBA00023134"/>
    </source>
</evidence>
<feature type="region of interest" description="Disordered" evidence="6">
    <location>
        <begin position="126"/>
        <end position="152"/>
    </location>
</feature>
<protein>
    <recommendedName>
        <fullName evidence="7">Tr-type G domain-containing protein</fullName>
    </recommendedName>
</protein>
<dbReference type="Gene3D" id="2.40.30.10">
    <property type="entry name" value="Translation factors"/>
    <property type="match status" value="2"/>
</dbReference>
<evidence type="ECO:0000256" key="3">
    <source>
        <dbReference type="ARBA" id="ARBA00022741"/>
    </source>
</evidence>
<keyword evidence="5" id="KW-0342">GTP-binding</keyword>
<dbReference type="PANTHER" id="PTHR43381">
    <property type="entry name" value="TRANSLATION INITIATION FACTOR IF-2-RELATED"/>
    <property type="match status" value="1"/>
</dbReference>
<dbReference type="GO" id="GO:0003924">
    <property type="term" value="F:GTPase activity"/>
    <property type="evidence" value="ECO:0007669"/>
    <property type="project" value="InterPro"/>
</dbReference>
<keyword evidence="4" id="KW-0648">Protein biosynthesis</keyword>
<dbReference type="SUPFAM" id="SSF50447">
    <property type="entry name" value="Translation proteins"/>
    <property type="match status" value="1"/>
</dbReference>
<dbReference type="InterPro" id="IPR036925">
    <property type="entry name" value="TIF_IF2_dom3_sf"/>
</dbReference>
<evidence type="ECO:0000313" key="8">
    <source>
        <dbReference type="EMBL" id="QHT96370.1"/>
    </source>
</evidence>
<dbReference type="PRINTS" id="PR00315">
    <property type="entry name" value="ELONGATNFCT"/>
</dbReference>
<reference evidence="8" key="1">
    <citation type="journal article" date="2020" name="Nature">
        <title>Giant virus diversity and host interactions through global metagenomics.</title>
        <authorList>
            <person name="Schulz F."/>
            <person name="Roux S."/>
            <person name="Paez-Espino D."/>
            <person name="Jungbluth S."/>
            <person name="Walsh D.A."/>
            <person name="Denef V.J."/>
            <person name="McMahon K.D."/>
            <person name="Konstantinidis K.T."/>
            <person name="Eloe-Fadrosh E.A."/>
            <person name="Kyrpides N.C."/>
            <person name="Woyke T."/>
        </authorList>
    </citation>
    <scope>NUCLEOTIDE SEQUENCE</scope>
    <source>
        <strain evidence="8">GVMAG-M-3300024302-11</strain>
    </source>
</reference>
<keyword evidence="3" id="KW-0547">Nucleotide-binding</keyword>
<dbReference type="FunFam" id="3.40.50.300:FF:000112">
    <property type="entry name" value="Eukaryotic translation initiation factor 5B"/>
    <property type="match status" value="1"/>
</dbReference>